<proteinExistence type="predicted"/>
<evidence type="ECO:0000313" key="2">
    <source>
        <dbReference type="EMBL" id="RIA85913.1"/>
    </source>
</evidence>
<accession>A0A397SIB6</accession>
<evidence type="ECO:0000256" key="1">
    <source>
        <dbReference type="SAM" id="MobiDB-lite"/>
    </source>
</evidence>
<dbReference type="EMBL" id="QKYT01000397">
    <property type="protein sequence ID" value="RIA85913.1"/>
    <property type="molecule type" value="Genomic_DNA"/>
</dbReference>
<reference evidence="2 3" key="1">
    <citation type="submission" date="2018-06" db="EMBL/GenBank/DDBJ databases">
        <title>Comparative genomics reveals the genomic features of Rhizophagus irregularis, R. cerebriforme, R. diaphanum and Gigaspora rosea, and their symbiotic lifestyle signature.</title>
        <authorList>
            <person name="Morin E."/>
            <person name="San Clemente H."/>
            <person name="Chen E.C.H."/>
            <person name="De La Providencia I."/>
            <person name="Hainaut M."/>
            <person name="Kuo A."/>
            <person name="Kohler A."/>
            <person name="Murat C."/>
            <person name="Tang N."/>
            <person name="Roy S."/>
            <person name="Loubradou J."/>
            <person name="Henrissat B."/>
            <person name="Grigoriev I.V."/>
            <person name="Corradi N."/>
            <person name="Roux C."/>
            <person name="Martin F.M."/>
        </authorList>
    </citation>
    <scope>NUCLEOTIDE SEQUENCE [LARGE SCALE GENOMIC DNA]</scope>
    <source>
        <strain evidence="2 3">DAOM 227022</strain>
    </source>
</reference>
<keyword evidence="3" id="KW-1185">Reference proteome</keyword>
<feature type="region of interest" description="Disordered" evidence="1">
    <location>
        <begin position="1"/>
        <end position="30"/>
    </location>
</feature>
<dbReference type="Proteomes" id="UP000265703">
    <property type="component" value="Unassembled WGS sequence"/>
</dbReference>
<protein>
    <submittedName>
        <fullName evidence="2">Uncharacterized protein</fullName>
    </submittedName>
</protein>
<dbReference type="OrthoDB" id="2375359at2759"/>
<comment type="caution">
    <text evidence="2">The sequence shown here is derived from an EMBL/GenBank/DDBJ whole genome shotgun (WGS) entry which is preliminary data.</text>
</comment>
<organism evidence="2 3">
    <name type="scientific">Glomus cerebriforme</name>
    <dbReference type="NCBI Taxonomy" id="658196"/>
    <lineage>
        <taxon>Eukaryota</taxon>
        <taxon>Fungi</taxon>
        <taxon>Fungi incertae sedis</taxon>
        <taxon>Mucoromycota</taxon>
        <taxon>Glomeromycotina</taxon>
        <taxon>Glomeromycetes</taxon>
        <taxon>Glomerales</taxon>
        <taxon>Glomeraceae</taxon>
        <taxon>Glomus</taxon>
    </lineage>
</organism>
<sequence>MSEISTLVEPDLSDAQKKHTRESFTSKKVKKTGEKKVSSMLKKLIEELLTDVVLDVAGENLKEEIDSAESKNKDAS</sequence>
<dbReference type="AlphaFoldDB" id="A0A397SIB6"/>
<name>A0A397SIB6_9GLOM</name>
<gene>
    <name evidence="2" type="ORF">C1645_830100</name>
</gene>
<feature type="compositionally biased region" description="Basic and acidic residues" evidence="1">
    <location>
        <begin position="14"/>
        <end position="30"/>
    </location>
</feature>
<evidence type="ECO:0000313" key="3">
    <source>
        <dbReference type="Proteomes" id="UP000265703"/>
    </source>
</evidence>